<evidence type="ECO:0000313" key="4">
    <source>
        <dbReference type="Proteomes" id="UP001432027"/>
    </source>
</evidence>
<accession>A0AAV5SBR5</accession>
<dbReference type="Proteomes" id="UP001432027">
    <property type="component" value="Unassembled WGS sequence"/>
</dbReference>
<organism evidence="3 4">
    <name type="scientific">Pristionchus entomophagus</name>
    <dbReference type="NCBI Taxonomy" id="358040"/>
    <lineage>
        <taxon>Eukaryota</taxon>
        <taxon>Metazoa</taxon>
        <taxon>Ecdysozoa</taxon>
        <taxon>Nematoda</taxon>
        <taxon>Chromadorea</taxon>
        <taxon>Rhabditida</taxon>
        <taxon>Rhabditina</taxon>
        <taxon>Diplogasteromorpha</taxon>
        <taxon>Diplogasteroidea</taxon>
        <taxon>Neodiplogasteridae</taxon>
        <taxon>Pristionchus</taxon>
    </lineage>
</organism>
<evidence type="ECO:0000313" key="3">
    <source>
        <dbReference type="EMBL" id="GMS79922.1"/>
    </source>
</evidence>
<keyword evidence="2" id="KW-0812">Transmembrane</keyword>
<evidence type="ECO:0000256" key="2">
    <source>
        <dbReference type="SAM" id="Phobius"/>
    </source>
</evidence>
<feature type="compositionally biased region" description="Polar residues" evidence="1">
    <location>
        <begin position="236"/>
        <end position="246"/>
    </location>
</feature>
<feature type="transmembrane region" description="Helical" evidence="2">
    <location>
        <begin position="6"/>
        <end position="28"/>
    </location>
</feature>
<feature type="compositionally biased region" description="Basic and acidic residues" evidence="1">
    <location>
        <begin position="343"/>
        <end position="373"/>
    </location>
</feature>
<proteinExistence type="predicted"/>
<keyword evidence="2" id="KW-0472">Membrane</keyword>
<comment type="caution">
    <text evidence="3">The sequence shown here is derived from an EMBL/GenBank/DDBJ whole genome shotgun (WGS) entry which is preliminary data.</text>
</comment>
<keyword evidence="4" id="KW-1185">Reference proteome</keyword>
<name>A0AAV5SBR5_9BILA</name>
<feature type="transmembrane region" description="Helical" evidence="2">
    <location>
        <begin position="40"/>
        <end position="62"/>
    </location>
</feature>
<evidence type="ECO:0000256" key="1">
    <source>
        <dbReference type="SAM" id="MobiDB-lite"/>
    </source>
</evidence>
<feature type="region of interest" description="Disordered" evidence="1">
    <location>
        <begin position="227"/>
        <end position="373"/>
    </location>
</feature>
<reference evidence="3" key="1">
    <citation type="submission" date="2023-10" db="EMBL/GenBank/DDBJ databases">
        <title>Genome assembly of Pristionchus species.</title>
        <authorList>
            <person name="Yoshida K."/>
            <person name="Sommer R.J."/>
        </authorList>
    </citation>
    <scope>NUCLEOTIDE SEQUENCE</scope>
    <source>
        <strain evidence="3">RS0144</strain>
    </source>
</reference>
<gene>
    <name evidence="3" type="ORF">PENTCL1PPCAC_2097</name>
</gene>
<feature type="compositionally biased region" description="Basic and acidic residues" evidence="1">
    <location>
        <begin position="269"/>
        <end position="302"/>
    </location>
</feature>
<sequence>SLTLIFDYIIALLLVVVLFSILLMFCGIFSDTSCLLFPHLFVQAIFLLFSVGYFILYAWSYFYGDLYTHKRSFEIQSFIERMWLASLLLILATFQVYLFYAVFKCSLYLAKVDHSRRERETAFARLSDRVRIAKENGLWRQSGVGGFMSYSRQEEDEKRKKERKERLKGLNVGHVQWSNENKVVLLDEDPSRSETAPPLYRPTVQFQPMQQPKTPIYNFPQVIENLPSEPRRRSTDSIGSRDNSPSKGARTPSMVSQTSLTPRLGHSHSQKEREKHDKNAQMVRRSESAQKAERSSRMRGDVPVRIPFDDETYVPATPPSPIRRKSSREEKLKEASLAAIANEKARREREKEREKEREQKEAEKEETVDEKRE</sequence>
<feature type="transmembrane region" description="Helical" evidence="2">
    <location>
        <begin position="82"/>
        <end position="110"/>
    </location>
</feature>
<protein>
    <submittedName>
        <fullName evidence="3">Uncharacterized protein</fullName>
    </submittedName>
</protein>
<keyword evidence="2" id="KW-1133">Transmembrane helix</keyword>
<dbReference type="AlphaFoldDB" id="A0AAV5SBR5"/>
<feature type="non-terminal residue" evidence="3">
    <location>
        <position position="1"/>
    </location>
</feature>
<dbReference type="EMBL" id="BTSX01000001">
    <property type="protein sequence ID" value="GMS79922.1"/>
    <property type="molecule type" value="Genomic_DNA"/>
</dbReference>